<gene>
    <name evidence="3" type="ORF">ACFMB1_18670</name>
</gene>
<dbReference type="Proteomes" id="UP001596116">
    <property type="component" value="Unassembled WGS sequence"/>
</dbReference>
<dbReference type="SUPFAM" id="SSF56954">
    <property type="entry name" value="Outer membrane efflux proteins (OEP)"/>
    <property type="match status" value="1"/>
</dbReference>
<dbReference type="PROSITE" id="PS51257">
    <property type="entry name" value="PROKAR_LIPOPROTEIN"/>
    <property type="match status" value="1"/>
</dbReference>
<protein>
    <submittedName>
        <fullName evidence="3">Efflux transporter outer membrane subunit</fullName>
    </submittedName>
</protein>
<dbReference type="PANTHER" id="PTHR30203:SF25">
    <property type="entry name" value="OUTER MEMBRANE PROTEIN-RELATED"/>
    <property type="match status" value="1"/>
</dbReference>
<evidence type="ECO:0000313" key="4">
    <source>
        <dbReference type="Proteomes" id="UP001596116"/>
    </source>
</evidence>
<sequence length="473" mass="50055">MPFLKFVFSSAGALILAACATVGPDYAAPDPAGLATSDLQVDGAANSIDREPAQRWWAALEDETLNRLIETAFNENRDLRRAAANVEAARSLLNLERVNLRPTGEARAAYQRRRLTGAAFGLDELDFDDAEFFDIGVNAAWELDFFGRVRRATEAALAGAQAAEYLRRDAQVLIAAETARAYIEYRGAALQLDVAKRNLSVQRNSARLTQRRLDEGLGSRLDVARAEAQAKTTEASIPPLEAVQIAAANRLATLTGANVNDVLSALAKGEQALPTPPDALPIGDIEALLQRRADIRAAERTLAAATARIGIAKAEFFPRVTLAGGVSLAAQDLAGVGGDGSIGYGVGPTITWSGFDVPRVRAQVKAAGANAEAALAAYEQSALVALEETQTSLAAYGRERVRYDALASAAAKAREAAALARQRYDVGADDFLTVLDAEGRLLAADAALAASQTTVTANFVRVYQALGTGWSAE</sequence>
<evidence type="ECO:0000313" key="3">
    <source>
        <dbReference type="EMBL" id="MFC6037586.1"/>
    </source>
</evidence>
<keyword evidence="2" id="KW-0564">Palmitate</keyword>
<keyword evidence="2" id="KW-0732">Signal</keyword>
<dbReference type="Gene3D" id="2.20.200.10">
    <property type="entry name" value="Outer membrane efflux proteins (OEP)"/>
    <property type="match status" value="1"/>
</dbReference>
<keyword evidence="2" id="KW-0472">Membrane</keyword>
<dbReference type="EMBL" id="JBHPON010000003">
    <property type="protein sequence ID" value="MFC6037586.1"/>
    <property type="molecule type" value="Genomic_DNA"/>
</dbReference>
<dbReference type="InterPro" id="IPR003423">
    <property type="entry name" value="OMP_efflux"/>
</dbReference>
<evidence type="ECO:0000256" key="2">
    <source>
        <dbReference type="RuleBase" id="RU362097"/>
    </source>
</evidence>
<comment type="subcellular location">
    <subcellularLocation>
        <location evidence="2">Cell membrane</location>
        <topology evidence="2">Lipid-anchor</topology>
    </subcellularLocation>
</comment>
<keyword evidence="2" id="KW-0812">Transmembrane</keyword>
<organism evidence="3 4">
    <name type="scientific">Hyphococcus aureus</name>
    <dbReference type="NCBI Taxonomy" id="2666033"/>
    <lineage>
        <taxon>Bacteria</taxon>
        <taxon>Pseudomonadati</taxon>
        <taxon>Pseudomonadota</taxon>
        <taxon>Alphaproteobacteria</taxon>
        <taxon>Parvularculales</taxon>
        <taxon>Parvularculaceae</taxon>
        <taxon>Hyphococcus</taxon>
    </lineage>
</organism>
<dbReference type="RefSeq" id="WP_379881021.1">
    <property type="nucleotide sequence ID" value="NZ_JBHPON010000003.1"/>
</dbReference>
<proteinExistence type="inferred from homology"/>
<dbReference type="NCBIfam" id="TIGR01845">
    <property type="entry name" value="outer_NodT"/>
    <property type="match status" value="1"/>
</dbReference>
<dbReference type="InterPro" id="IPR010131">
    <property type="entry name" value="MdtP/NodT-like"/>
</dbReference>
<feature type="signal peptide" evidence="2">
    <location>
        <begin position="1"/>
        <end position="27"/>
    </location>
</feature>
<keyword evidence="4" id="KW-1185">Reference proteome</keyword>
<dbReference type="PANTHER" id="PTHR30203">
    <property type="entry name" value="OUTER MEMBRANE CATION EFFLUX PROTEIN"/>
    <property type="match status" value="1"/>
</dbReference>
<comment type="similarity">
    <text evidence="1 2">Belongs to the outer membrane factor (OMF) (TC 1.B.17) family.</text>
</comment>
<dbReference type="Pfam" id="PF02321">
    <property type="entry name" value="OEP"/>
    <property type="match status" value="2"/>
</dbReference>
<reference evidence="3 4" key="1">
    <citation type="submission" date="2024-09" db="EMBL/GenBank/DDBJ databases">
        <authorList>
            <person name="Zhang Z.-H."/>
        </authorList>
    </citation>
    <scope>NUCLEOTIDE SEQUENCE [LARGE SCALE GENOMIC DNA]</scope>
    <source>
        <strain evidence="3 4">HHTR114</strain>
    </source>
</reference>
<dbReference type="Gene3D" id="1.20.1600.10">
    <property type="entry name" value="Outer membrane efflux proteins (OEP)"/>
    <property type="match status" value="1"/>
</dbReference>
<feature type="chain" id="PRO_5045000022" evidence="2">
    <location>
        <begin position="28"/>
        <end position="473"/>
    </location>
</feature>
<keyword evidence="2" id="KW-1134">Transmembrane beta strand</keyword>
<accession>A0ABW1L229</accession>
<comment type="caution">
    <text evidence="3">The sequence shown here is derived from an EMBL/GenBank/DDBJ whole genome shotgun (WGS) entry which is preliminary data.</text>
</comment>
<name>A0ABW1L229_9PROT</name>
<keyword evidence="2" id="KW-0449">Lipoprotein</keyword>
<evidence type="ECO:0000256" key="1">
    <source>
        <dbReference type="ARBA" id="ARBA00007613"/>
    </source>
</evidence>